<evidence type="ECO:0000313" key="5">
    <source>
        <dbReference type="Proteomes" id="UP001610063"/>
    </source>
</evidence>
<name>A0ABW7N3W5_9BACT</name>
<evidence type="ECO:0000256" key="3">
    <source>
        <dbReference type="SAM" id="SignalP"/>
    </source>
</evidence>
<reference evidence="4 5" key="1">
    <citation type="journal article" date="2013" name="Int. J. Syst. Evol. Microbiol.">
        <title>Marinoscillum luteum sp. nov., isolated from marine sediment.</title>
        <authorList>
            <person name="Cha I.T."/>
            <person name="Park S.J."/>
            <person name="Kim S.J."/>
            <person name="Kim J.G."/>
            <person name="Jung M.Y."/>
            <person name="Shin K.S."/>
            <person name="Kwon K.K."/>
            <person name="Yang S.H."/>
            <person name="Seo Y.S."/>
            <person name="Rhee S.K."/>
        </authorList>
    </citation>
    <scope>NUCLEOTIDE SEQUENCE [LARGE SCALE GENOMIC DNA]</scope>
    <source>
        <strain evidence="4 5">KCTC 23939</strain>
    </source>
</reference>
<feature type="coiled-coil region" evidence="1">
    <location>
        <begin position="66"/>
        <end position="100"/>
    </location>
</feature>
<keyword evidence="2" id="KW-1133">Transmembrane helix</keyword>
<sequence length="201" mass="23403">MKKVRRALKLCLLLFTVMATTHVGYTQESLKDQYEQIMQKSSTYEQYKVIRQTEIEGFWVNIADTLSSKSDEISSLQSRITDLQTNIDSLKSDLRKVNVRLAESIKTNDVITFLGMEMEKTAYHILVWVIILILAVAVVLAYGMFMKSNASTSRIKREFEQQRKEFETHRDKSRETQVRLKRELQTAVNTIEEMKRGGARR</sequence>
<evidence type="ECO:0000256" key="2">
    <source>
        <dbReference type="SAM" id="Phobius"/>
    </source>
</evidence>
<evidence type="ECO:0000313" key="4">
    <source>
        <dbReference type="EMBL" id="MFH6982273.1"/>
    </source>
</evidence>
<feature type="chain" id="PRO_5045616711" description="tRNA (Guanine-N1)-methyltransferase" evidence="3">
    <location>
        <begin position="20"/>
        <end position="201"/>
    </location>
</feature>
<keyword evidence="3" id="KW-0732">Signal</keyword>
<dbReference type="RefSeq" id="WP_395416024.1">
    <property type="nucleotide sequence ID" value="NZ_JBIPKE010000011.1"/>
</dbReference>
<proteinExistence type="predicted"/>
<accession>A0ABW7N3W5</accession>
<keyword evidence="1" id="KW-0175">Coiled coil</keyword>
<evidence type="ECO:0008006" key="6">
    <source>
        <dbReference type="Google" id="ProtNLM"/>
    </source>
</evidence>
<protein>
    <recommendedName>
        <fullName evidence="6">tRNA (Guanine-N1)-methyltransferase</fullName>
    </recommendedName>
</protein>
<organism evidence="4 5">
    <name type="scientific">Marinoscillum luteum</name>
    <dbReference type="NCBI Taxonomy" id="861051"/>
    <lineage>
        <taxon>Bacteria</taxon>
        <taxon>Pseudomonadati</taxon>
        <taxon>Bacteroidota</taxon>
        <taxon>Cytophagia</taxon>
        <taxon>Cytophagales</taxon>
        <taxon>Reichenbachiellaceae</taxon>
        <taxon>Marinoscillum</taxon>
    </lineage>
</organism>
<keyword evidence="2" id="KW-0812">Transmembrane</keyword>
<keyword evidence="5" id="KW-1185">Reference proteome</keyword>
<dbReference type="Proteomes" id="UP001610063">
    <property type="component" value="Unassembled WGS sequence"/>
</dbReference>
<evidence type="ECO:0000256" key="1">
    <source>
        <dbReference type="SAM" id="Coils"/>
    </source>
</evidence>
<keyword evidence="2" id="KW-0472">Membrane</keyword>
<dbReference type="SUPFAM" id="SSF58100">
    <property type="entry name" value="Bacterial hemolysins"/>
    <property type="match status" value="1"/>
</dbReference>
<comment type="caution">
    <text evidence="4">The sequence shown here is derived from an EMBL/GenBank/DDBJ whole genome shotgun (WGS) entry which is preliminary data.</text>
</comment>
<feature type="signal peptide" evidence="3">
    <location>
        <begin position="1"/>
        <end position="19"/>
    </location>
</feature>
<dbReference type="EMBL" id="JBIPKE010000011">
    <property type="protein sequence ID" value="MFH6982273.1"/>
    <property type="molecule type" value="Genomic_DNA"/>
</dbReference>
<feature type="transmembrane region" description="Helical" evidence="2">
    <location>
        <begin position="122"/>
        <end position="145"/>
    </location>
</feature>
<gene>
    <name evidence="4" type="ORF">ACHKAR_02430</name>
</gene>